<comment type="caution">
    <text evidence="2">The sequence shown here is derived from an EMBL/GenBank/DDBJ whole genome shotgun (WGS) entry which is preliminary data.</text>
</comment>
<dbReference type="Pfam" id="PF06527">
    <property type="entry name" value="TniQ"/>
    <property type="match status" value="1"/>
</dbReference>
<evidence type="ECO:0000259" key="1">
    <source>
        <dbReference type="Pfam" id="PF06527"/>
    </source>
</evidence>
<reference evidence="2" key="1">
    <citation type="submission" date="2019-10" db="EMBL/GenBank/DDBJ databases">
        <authorList>
            <consortium name="Genoscope - CEA"/>
            <person name="William W."/>
        </authorList>
    </citation>
    <scope>NUCLEOTIDE SEQUENCE [LARGE SCALE GENOMIC DNA]</scope>
    <source>
        <strain evidence="2">BBR_PRJEB10992</strain>
    </source>
</reference>
<dbReference type="Proteomes" id="UP000184550">
    <property type="component" value="Unassembled WGS sequence"/>
</dbReference>
<dbReference type="EMBL" id="CZCU02000145">
    <property type="protein sequence ID" value="VXD20413.1"/>
    <property type="molecule type" value="Genomic_DNA"/>
</dbReference>
<accession>A0A7Z9BWJ8</accession>
<protein>
    <submittedName>
        <fullName evidence="2">TetR family transcriptional regulator</fullName>
    </submittedName>
</protein>
<sequence length="460" mass="53072">MVMDINVAEIQPYTNDELWSPEKFPMPPRSSLHHLEPIGVGTPMVESLTSYMTRLAHSHGVFVSTLLSRVVNPLLQRTFIKNYTSRGLEPFFNRSHTLNGYGTIATDFIEVLNQLTLSNNLKFLTLSPFSNILVTKGLLRPYKAWCPICYKRWKQNQEVIYEPLLWSLNDVKVCLIHQHPLVQNCPHCHRQLLWLNWKSSLGYCSQCSQWLGGSSNTSIVTQQRWIADTLGELVANADRLSSVLTQERIQQSLTYIVHQVSEDNIAAFAAIHKIPKNTFWGWYSGKNRPPLSALTQICYNLKISLFQFLTQDFNLSAIPDRDQKVEMEYCKNTRSSARTLDFNHIENTLSLILSQAGESLPTIAEIAEQLQINRRLLSRHFPDLCHQIVTKRRNYVRMSHLTAIEHCCQEIKEAIALLHQSGEYPTESRVCELISNPGYFRYQKVRLLYKKEVQSMFSRL</sequence>
<name>A0A7Z9BWJ8_9CYAN</name>
<dbReference type="InterPro" id="IPR009492">
    <property type="entry name" value="TniQ"/>
</dbReference>
<feature type="domain" description="TniQ" evidence="1">
    <location>
        <begin position="37"/>
        <end position="181"/>
    </location>
</feature>
<dbReference type="OrthoDB" id="7029747at2"/>
<evidence type="ECO:0000313" key="2">
    <source>
        <dbReference type="EMBL" id="VXD20413.1"/>
    </source>
</evidence>
<proteinExistence type="predicted"/>
<dbReference type="AlphaFoldDB" id="A0A7Z9BWJ8"/>
<gene>
    <name evidence="2" type="ORF">PL8927_690151</name>
</gene>
<keyword evidence="3" id="KW-1185">Reference proteome</keyword>
<organism evidence="2 3">
    <name type="scientific">Planktothrix serta PCC 8927</name>
    <dbReference type="NCBI Taxonomy" id="671068"/>
    <lineage>
        <taxon>Bacteria</taxon>
        <taxon>Bacillati</taxon>
        <taxon>Cyanobacteriota</taxon>
        <taxon>Cyanophyceae</taxon>
        <taxon>Oscillatoriophycideae</taxon>
        <taxon>Oscillatoriales</taxon>
        <taxon>Microcoleaceae</taxon>
        <taxon>Planktothrix</taxon>
    </lineage>
</organism>
<evidence type="ECO:0000313" key="3">
    <source>
        <dbReference type="Proteomes" id="UP000184550"/>
    </source>
</evidence>